<keyword evidence="2" id="KW-1185">Reference proteome</keyword>
<protein>
    <submittedName>
        <fullName evidence="1">Uncharacterized protein</fullName>
    </submittedName>
</protein>
<reference evidence="2" key="1">
    <citation type="journal article" date="2019" name="Int. J. Syst. Evol. Microbiol.">
        <title>The Global Catalogue of Microorganisms (GCM) 10K type strain sequencing project: providing services to taxonomists for standard genome sequencing and annotation.</title>
        <authorList>
            <consortium name="The Broad Institute Genomics Platform"/>
            <consortium name="The Broad Institute Genome Sequencing Center for Infectious Disease"/>
            <person name="Wu L."/>
            <person name="Ma J."/>
        </authorList>
    </citation>
    <scope>NUCLEOTIDE SEQUENCE [LARGE SCALE GENOMIC DNA]</scope>
    <source>
        <strain evidence="2">JCM 16545</strain>
    </source>
</reference>
<gene>
    <name evidence="1" type="ORF">ACFSQZ_13465</name>
</gene>
<proteinExistence type="predicted"/>
<evidence type="ECO:0000313" key="2">
    <source>
        <dbReference type="Proteomes" id="UP001597297"/>
    </source>
</evidence>
<sequence>MNPDFSKLAELLQTRLDVIANQELRETNPSEQLHQLQSVSEQITSWHQQHRGNIPAQLHHFLQQQSLSKALDFLKSEQLY</sequence>
<comment type="caution">
    <text evidence="1">The sequence shown here is derived from an EMBL/GenBank/DDBJ whole genome shotgun (WGS) entry which is preliminary data.</text>
</comment>
<accession>A0ABW5E5Y3</accession>
<name>A0ABW5E5Y3_9BACT</name>
<dbReference type="EMBL" id="JBHUJC010000042">
    <property type="protein sequence ID" value="MFD2277483.1"/>
    <property type="molecule type" value="Genomic_DNA"/>
</dbReference>
<dbReference type="Proteomes" id="UP001597297">
    <property type="component" value="Unassembled WGS sequence"/>
</dbReference>
<organism evidence="1 2">
    <name type="scientific">Rubritalea spongiae</name>
    <dbReference type="NCBI Taxonomy" id="430797"/>
    <lineage>
        <taxon>Bacteria</taxon>
        <taxon>Pseudomonadati</taxon>
        <taxon>Verrucomicrobiota</taxon>
        <taxon>Verrucomicrobiia</taxon>
        <taxon>Verrucomicrobiales</taxon>
        <taxon>Rubritaleaceae</taxon>
        <taxon>Rubritalea</taxon>
    </lineage>
</organism>
<dbReference type="RefSeq" id="WP_377093421.1">
    <property type="nucleotide sequence ID" value="NZ_JBHSJM010000001.1"/>
</dbReference>
<evidence type="ECO:0000313" key="1">
    <source>
        <dbReference type="EMBL" id="MFD2277483.1"/>
    </source>
</evidence>